<reference evidence="3 5" key="2">
    <citation type="submission" date="2019-03" db="EMBL/GenBank/DDBJ databases">
        <title>Genomic Encyclopedia of Type Strains, Phase IV (KMG-IV): sequencing the most valuable type-strain genomes for metagenomic binning, comparative biology and taxonomic classification.</title>
        <authorList>
            <person name="Goeker M."/>
        </authorList>
    </citation>
    <scope>NUCLEOTIDE SEQUENCE [LARGE SCALE GENOMIC DNA]</scope>
    <source>
        <strain evidence="3 5">DSM 101483</strain>
    </source>
</reference>
<dbReference type="Proteomes" id="UP000055611">
    <property type="component" value="Chromosome"/>
</dbReference>
<dbReference type="EMBL" id="SOBK01000005">
    <property type="protein sequence ID" value="TDT88632.1"/>
    <property type="molecule type" value="Genomic_DNA"/>
</dbReference>
<feature type="domain" description="MobA/VirD2-like nuclease" evidence="1">
    <location>
        <begin position="36"/>
        <end position="120"/>
    </location>
</feature>
<evidence type="ECO:0000313" key="3">
    <source>
        <dbReference type="EMBL" id="TDT88632.1"/>
    </source>
</evidence>
<accession>A0A126QPZ2</accession>
<protein>
    <submittedName>
        <fullName evidence="3">Relaxase/mobilization nuclease-like protein</fullName>
    </submittedName>
</protein>
<evidence type="ECO:0000259" key="1">
    <source>
        <dbReference type="Pfam" id="PF03432"/>
    </source>
</evidence>
<evidence type="ECO:0000313" key="2">
    <source>
        <dbReference type="EMBL" id="AMK12032.1"/>
    </source>
</evidence>
<dbReference type="Pfam" id="PF03432">
    <property type="entry name" value="Relaxase"/>
    <property type="match status" value="1"/>
</dbReference>
<reference evidence="2 4" key="1">
    <citation type="journal article" date="2016" name="Front. Microbiol.">
        <title>Genome Sequence of the Piezophilic, Mesophilic Sulfate-Reducing Bacterium Desulfovibrio indicus J2T.</title>
        <authorList>
            <person name="Cao J."/>
            <person name="Maignien L."/>
            <person name="Shao Z."/>
            <person name="Alain K."/>
            <person name="Jebbar M."/>
        </authorList>
    </citation>
    <scope>NUCLEOTIDE SEQUENCE [LARGE SCALE GENOMIC DNA]</scope>
    <source>
        <strain evidence="2 4">J2</strain>
    </source>
</reference>
<keyword evidence="4" id="KW-1185">Reference proteome</keyword>
<dbReference type="Gene3D" id="3.30.930.30">
    <property type="match status" value="1"/>
</dbReference>
<evidence type="ECO:0000313" key="4">
    <source>
        <dbReference type="Proteomes" id="UP000055611"/>
    </source>
</evidence>
<evidence type="ECO:0000313" key="5">
    <source>
        <dbReference type="Proteomes" id="UP000295506"/>
    </source>
</evidence>
<dbReference type="InterPro" id="IPR005094">
    <property type="entry name" value="Endonuclease_MobA/VirD2"/>
</dbReference>
<sequence>MLDYVARVEDKEERELVALETEDGVLRKGRDEVDEIIEEWKPDFERKSKGRSNQTRHAVHLVLSAKAELSARNVARTVAAARRVLEKHVGEAGYPYALGVHQDGKNPHVHAVIKTVSREKDVPKLRLTPARLLEMRKSLAEELTREGLEHVASRMPRREKTRRANMKGEAPNTLQKVEAVLKKLRKEQRQFERALGRKEPKVNTIQFRQQQGKALDTLRAQAKDDTALTGKDRQEAFNLIRGFRREIEKKGVNPEFEMKATVNHFQSRIADWKKELGKDMAIAHTVGRKPSLKALKKGEALQRDIHQFIGSDLRQQDIPVETKKAIYAQLRKEFLEIKKTNERWMGRER</sequence>
<dbReference type="Proteomes" id="UP000295506">
    <property type="component" value="Unassembled WGS sequence"/>
</dbReference>
<proteinExistence type="predicted"/>
<dbReference type="KEGG" id="dej:AWY79_13415"/>
<name>A0A126QPZ2_9BACT</name>
<gene>
    <name evidence="2" type="ORF">AWY79_13415</name>
    <name evidence="3" type="ORF">EDC59_10533</name>
</gene>
<organism evidence="3 5">
    <name type="scientific">Pseudodesulfovibrio indicus</name>
    <dbReference type="NCBI Taxonomy" id="1716143"/>
    <lineage>
        <taxon>Bacteria</taxon>
        <taxon>Pseudomonadati</taxon>
        <taxon>Thermodesulfobacteriota</taxon>
        <taxon>Desulfovibrionia</taxon>
        <taxon>Desulfovibrionales</taxon>
        <taxon>Desulfovibrionaceae</taxon>
    </lineage>
</organism>
<dbReference type="AlphaFoldDB" id="A0A126QPZ2"/>
<dbReference type="EMBL" id="CP014206">
    <property type="protein sequence ID" value="AMK12032.1"/>
    <property type="molecule type" value="Genomic_DNA"/>
</dbReference>